<name>A0A7J0H9F3_9ERIC</name>
<reference evidence="2 3" key="1">
    <citation type="submission" date="2019-07" db="EMBL/GenBank/DDBJ databases">
        <title>De Novo Assembly of kiwifruit Actinidia rufa.</title>
        <authorList>
            <person name="Sugita-Konishi S."/>
            <person name="Sato K."/>
            <person name="Mori E."/>
            <person name="Abe Y."/>
            <person name="Kisaki G."/>
            <person name="Hamano K."/>
            <person name="Suezawa K."/>
            <person name="Otani M."/>
            <person name="Fukuda T."/>
            <person name="Manabe T."/>
            <person name="Gomi K."/>
            <person name="Tabuchi M."/>
            <person name="Akimitsu K."/>
            <person name="Kataoka I."/>
        </authorList>
    </citation>
    <scope>NUCLEOTIDE SEQUENCE [LARGE SCALE GENOMIC DNA]</scope>
    <source>
        <strain evidence="3">cv. Fuchu</strain>
    </source>
</reference>
<protein>
    <submittedName>
        <fullName evidence="2">Uncharacterized protein</fullName>
    </submittedName>
</protein>
<feature type="compositionally biased region" description="Basic and acidic residues" evidence="1">
    <location>
        <begin position="91"/>
        <end position="110"/>
    </location>
</feature>
<dbReference type="Proteomes" id="UP000585474">
    <property type="component" value="Unassembled WGS sequence"/>
</dbReference>
<evidence type="ECO:0000313" key="3">
    <source>
        <dbReference type="Proteomes" id="UP000585474"/>
    </source>
</evidence>
<keyword evidence="3" id="KW-1185">Reference proteome</keyword>
<sequence length="176" mass="20216">MLLWRYPEQGLIISKLKFTVSQLPLNPKLQRHPLQILQMKHLKPKLRRQFQAFLQSQLLGFLGTGPRTVKGRPAQTNRDEGPGRGRSKPLRRGDQTKAMTADKRARRRVVDGDDLARSHGLVLPRSRGFRDKQPLERSRATSSVMVLGRRTCLSRWRIYPTSVLFITAYASDIISF</sequence>
<dbReference type="EMBL" id="BJWL01000028">
    <property type="protein sequence ID" value="GFZ19706.1"/>
    <property type="molecule type" value="Genomic_DNA"/>
</dbReference>
<gene>
    <name evidence="2" type="ORF">Acr_28g0004110</name>
</gene>
<proteinExistence type="predicted"/>
<evidence type="ECO:0000256" key="1">
    <source>
        <dbReference type="SAM" id="MobiDB-lite"/>
    </source>
</evidence>
<dbReference type="AlphaFoldDB" id="A0A7J0H9F3"/>
<evidence type="ECO:0000313" key="2">
    <source>
        <dbReference type="EMBL" id="GFZ19706.1"/>
    </source>
</evidence>
<accession>A0A7J0H9F3</accession>
<feature type="region of interest" description="Disordered" evidence="1">
    <location>
        <begin position="64"/>
        <end position="110"/>
    </location>
</feature>
<organism evidence="2 3">
    <name type="scientific">Actinidia rufa</name>
    <dbReference type="NCBI Taxonomy" id="165716"/>
    <lineage>
        <taxon>Eukaryota</taxon>
        <taxon>Viridiplantae</taxon>
        <taxon>Streptophyta</taxon>
        <taxon>Embryophyta</taxon>
        <taxon>Tracheophyta</taxon>
        <taxon>Spermatophyta</taxon>
        <taxon>Magnoliopsida</taxon>
        <taxon>eudicotyledons</taxon>
        <taxon>Gunneridae</taxon>
        <taxon>Pentapetalae</taxon>
        <taxon>asterids</taxon>
        <taxon>Ericales</taxon>
        <taxon>Actinidiaceae</taxon>
        <taxon>Actinidia</taxon>
    </lineage>
</organism>
<comment type="caution">
    <text evidence="2">The sequence shown here is derived from an EMBL/GenBank/DDBJ whole genome shotgun (WGS) entry which is preliminary data.</text>
</comment>